<keyword evidence="3" id="KW-1185">Reference proteome</keyword>
<keyword evidence="1" id="KW-0472">Membrane</keyword>
<feature type="transmembrane region" description="Helical" evidence="1">
    <location>
        <begin position="40"/>
        <end position="58"/>
    </location>
</feature>
<evidence type="ECO:0000313" key="2">
    <source>
        <dbReference type="EMBL" id="MFC5055199.1"/>
    </source>
</evidence>
<dbReference type="RefSeq" id="WP_344043152.1">
    <property type="nucleotide sequence ID" value="NZ_BAAAKE010000041.1"/>
</dbReference>
<organism evidence="2 3">
    <name type="scientific">Saccharothrix xinjiangensis</name>
    <dbReference type="NCBI Taxonomy" id="204798"/>
    <lineage>
        <taxon>Bacteria</taxon>
        <taxon>Bacillati</taxon>
        <taxon>Actinomycetota</taxon>
        <taxon>Actinomycetes</taxon>
        <taxon>Pseudonocardiales</taxon>
        <taxon>Pseudonocardiaceae</taxon>
        <taxon>Saccharothrix</taxon>
    </lineage>
</organism>
<dbReference type="Gene3D" id="1.20.1250.20">
    <property type="entry name" value="MFS general substrate transporter like domains"/>
    <property type="match status" value="1"/>
</dbReference>
<dbReference type="EMBL" id="JBHSJB010000012">
    <property type="protein sequence ID" value="MFC5055199.1"/>
    <property type="molecule type" value="Genomic_DNA"/>
</dbReference>
<evidence type="ECO:0008006" key="4">
    <source>
        <dbReference type="Google" id="ProtNLM"/>
    </source>
</evidence>
<gene>
    <name evidence="2" type="ORF">ACFPFM_15695</name>
</gene>
<evidence type="ECO:0000313" key="3">
    <source>
        <dbReference type="Proteomes" id="UP001595833"/>
    </source>
</evidence>
<sequence length="98" mass="10076">MRRPAVVALFAHSVLTQVVTFVLRPAASYRALELGVPASWLGVLSASFALVPLVPALPAGHVVDRVGERLVMAAGSALMVGAGAVFVLLGDSPARCGR</sequence>
<comment type="caution">
    <text evidence="2">The sequence shown here is derived from an EMBL/GenBank/DDBJ whole genome shotgun (WGS) entry which is preliminary data.</text>
</comment>
<proteinExistence type="predicted"/>
<protein>
    <recommendedName>
        <fullName evidence="4">MFS transporter</fullName>
    </recommendedName>
</protein>
<dbReference type="SUPFAM" id="SSF103473">
    <property type="entry name" value="MFS general substrate transporter"/>
    <property type="match status" value="1"/>
</dbReference>
<reference evidence="3" key="1">
    <citation type="journal article" date="2019" name="Int. J. Syst. Evol. Microbiol.">
        <title>The Global Catalogue of Microorganisms (GCM) 10K type strain sequencing project: providing services to taxonomists for standard genome sequencing and annotation.</title>
        <authorList>
            <consortium name="The Broad Institute Genomics Platform"/>
            <consortium name="The Broad Institute Genome Sequencing Center for Infectious Disease"/>
            <person name="Wu L."/>
            <person name="Ma J."/>
        </authorList>
    </citation>
    <scope>NUCLEOTIDE SEQUENCE [LARGE SCALE GENOMIC DNA]</scope>
    <source>
        <strain evidence="3">KCTC 12848</strain>
    </source>
</reference>
<accession>A0ABV9Y1G0</accession>
<dbReference type="Proteomes" id="UP001595833">
    <property type="component" value="Unassembled WGS sequence"/>
</dbReference>
<name>A0ABV9Y1G0_9PSEU</name>
<feature type="transmembrane region" description="Helical" evidence="1">
    <location>
        <begin position="70"/>
        <end position="89"/>
    </location>
</feature>
<dbReference type="InterPro" id="IPR036259">
    <property type="entry name" value="MFS_trans_sf"/>
</dbReference>
<keyword evidence="1" id="KW-1133">Transmembrane helix</keyword>
<evidence type="ECO:0000256" key="1">
    <source>
        <dbReference type="SAM" id="Phobius"/>
    </source>
</evidence>
<keyword evidence="1" id="KW-0812">Transmembrane</keyword>